<evidence type="ECO:0000256" key="8">
    <source>
        <dbReference type="RuleBase" id="RU003942"/>
    </source>
</evidence>
<dbReference type="EMBL" id="CP025628">
    <property type="protein sequence ID" value="AWD32611.1"/>
    <property type="molecule type" value="Genomic_DNA"/>
</dbReference>
<dbReference type="GO" id="GO:0031460">
    <property type="term" value="P:glycine betaine transport"/>
    <property type="evidence" value="ECO:0007669"/>
    <property type="project" value="TreeGrafter"/>
</dbReference>
<keyword evidence="3" id="KW-1003">Cell membrane</keyword>
<protein>
    <submittedName>
        <fullName evidence="10">Multidrug transporter EmrE</fullName>
    </submittedName>
</protein>
<dbReference type="SUPFAM" id="SSF103481">
    <property type="entry name" value="Multidrug resistance efflux transporter EmrE"/>
    <property type="match status" value="1"/>
</dbReference>
<evidence type="ECO:0000256" key="1">
    <source>
        <dbReference type="ARBA" id="ARBA00004651"/>
    </source>
</evidence>
<dbReference type="AlphaFoldDB" id="A0A3Q8EYB4"/>
<dbReference type="GO" id="GO:0005886">
    <property type="term" value="C:plasma membrane"/>
    <property type="evidence" value="ECO:0007669"/>
    <property type="project" value="UniProtKB-SubCell"/>
</dbReference>
<evidence type="ECO:0000313" key="11">
    <source>
        <dbReference type="Proteomes" id="UP000266796"/>
    </source>
</evidence>
<dbReference type="InterPro" id="IPR037185">
    <property type="entry name" value="EmrE-like"/>
</dbReference>
<feature type="transmembrane region" description="Helical" evidence="9">
    <location>
        <begin position="58"/>
        <end position="79"/>
    </location>
</feature>
<dbReference type="GO" id="GO:0015220">
    <property type="term" value="F:choline transmembrane transporter activity"/>
    <property type="evidence" value="ECO:0007669"/>
    <property type="project" value="TreeGrafter"/>
</dbReference>
<keyword evidence="2" id="KW-0813">Transport</keyword>
<reference evidence="10 11" key="1">
    <citation type="journal article" date="2018" name="Parasitology">
        <title>The reduced genome of Candidatus Kinetoplastibacterium sorsogonicusi, the endosymbiont of Kentomonas sorsogonicus (Trypanosomatidae): loss of the haem-synthesis pathway.</title>
        <authorList>
            <person name="Silva F.M."/>
            <person name="Kostygov A.Y."/>
            <person name="Spodareva V.V."/>
            <person name="Butenko A."/>
            <person name="Tossou R."/>
            <person name="Lukes J."/>
            <person name="Yurchenko V."/>
            <person name="Alves J.M.P."/>
        </authorList>
    </citation>
    <scope>NUCLEOTIDE SEQUENCE [LARGE SCALE GENOMIC DNA]</scope>
    <source>
        <strain evidence="10 11">MF-08</strain>
    </source>
</reference>
<dbReference type="Proteomes" id="UP000266796">
    <property type="component" value="Chromosome"/>
</dbReference>
<dbReference type="GO" id="GO:0015199">
    <property type="term" value="F:amino-acid betaine transmembrane transporter activity"/>
    <property type="evidence" value="ECO:0007669"/>
    <property type="project" value="TreeGrafter"/>
</dbReference>
<dbReference type="OrthoDB" id="9808638at2"/>
<evidence type="ECO:0000256" key="5">
    <source>
        <dbReference type="ARBA" id="ARBA00022989"/>
    </source>
</evidence>
<evidence type="ECO:0000256" key="9">
    <source>
        <dbReference type="SAM" id="Phobius"/>
    </source>
</evidence>
<name>A0A3Q8EYB4_9PROT</name>
<dbReference type="InterPro" id="IPR045324">
    <property type="entry name" value="Small_multidrug_res"/>
</dbReference>
<keyword evidence="11" id="KW-1185">Reference proteome</keyword>
<dbReference type="PANTHER" id="PTHR30561">
    <property type="entry name" value="SMR FAMILY PROTON-DEPENDENT DRUG EFFLUX TRANSPORTER SUGE"/>
    <property type="match status" value="1"/>
</dbReference>
<comment type="similarity">
    <text evidence="7 8">Belongs to the drug/metabolite transporter (DMT) superfamily. Small multidrug resistance (SMR) (TC 2.A.7.1) family.</text>
</comment>
<dbReference type="KEGG" id="kso:CKSOR_00503"/>
<dbReference type="GO" id="GO:1990961">
    <property type="term" value="P:xenobiotic detoxification by transmembrane export across the plasma membrane"/>
    <property type="evidence" value="ECO:0007669"/>
    <property type="project" value="UniProtKB-ARBA"/>
</dbReference>
<keyword evidence="6 9" id="KW-0472">Membrane</keyword>
<dbReference type="Pfam" id="PF00893">
    <property type="entry name" value="Multi_Drug_Res"/>
    <property type="match status" value="1"/>
</dbReference>
<evidence type="ECO:0000256" key="4">
    <source>
        <dbReference type="ARBA" id="ARBA00022692"/>
    </source>
</evidence>
<dbReference type="GO" id="GO:0015297">
    <property type="term" value="F:antiporter activity"/>
    <property type="evidence" value="ECO:0007669"/>
    <property type="project" value="TreeGrafter"/>
</dbReference>
<dbReference type="PANTHER" id="PTHR30561:SF1">
    <property type="entry name" value="MULTIDRUG TRANSPORTER EMRE"/>
    <property type="match status" value="1"/>
</dbReference>
<dbReference type="FunFam" id="1.10.3730.20:FF:000001">
    <property type="entry name" value="Quaternary ammonium compound resistance transporter SugE"/>
    <property type="match status" value="1"/>
</dbReference>
<evidence type="ECO:0000256" key="2">
    <source>
        <dbReference type="ARBA" id="ARBA00022448"/>
    </source>
</evidence>
<gene>
    <name evidence="10" type="primary">emrE</name>
    <name evidence="10" type="ORF">CKSOR_00503</name>
</gene>
<keyword evidence="4 8" id="KW-0812">Transmembrane</keyword>
<feature type="transmembrane region" description="Helical" evidence="9">
    <location>
        <begin position="85"/>
        <end position="104"/>
    </location>
</feature>
<organism evidence="10 11">
    <name type="scientific">Candidatus Kinetoplastidibacterium kentomonadis</name>
    <dbReference type="NCBI Taxonomy" id="1576550"/>
    <lineage>
        <taxon>Bacteria</taxon>
        <taxon>Pseudomonadati</taxon>
        <taxon>Pseudomonadota</taxon>
        <taxon>Betaproteobacteria</taxon>
        <taxon>Candidatus Kinetoplastidibacterium</taxon>
    </lineage>
</organism>
<evidence type="ECO:0000256" key="6">
    <source>
        <dbReference type="ARBA" id="ARBA00023136"/>
    </source>
</evidence>
<dbReference type="Gene3D" id="1.10.3730.20">
    <property type="match status" value="1"/>
</dbReference>
<keyword evidence="5 9" id="KW-1133">Transmembrane helix</keyword>
<evidence type="ECO:0000313" key="10">
    <source>
        <dbReference type="EMBL" id="AWD32611.1"/>
    </source>
</evidence>
<proteinExistence type="inferred from homology"/>
<evidence type="ECO:0000256" key="3">
    <source>
        <dbReference type="ARBA" id="ARBA00022475"/>
    </source>
</evidence>
<dbReference type="InterPro" id="IPR000390">
    <property type="entry name" value="Small_drug/metabolite_transptr"/>
</dbReference>
<comment type="subcellular location">
    <subcellularLocation>
        <location evidence="1 8">Cell membrane</location>
        <topology evidence="1 8">Multi-pass membrane protein</topology>
    </subcellularLocation>
</comment>
<sequence length="110" mass="11991">MKNFIYLAIAIVTEILSTSALKSSIGFTKLWPSILTCIFYAISIYFLSLTLEEMPIGIAYAIWCGVGIVLVSLVGTFIFKQHLDKPAIIGIILIITGVVIMNIFSSSGND</sequence>
<accession>A0A3Q8EYB4</accession>
<evidence type="ECO:0000256" key="7">
    <source>
        <dbReference type="ARBA" id="ARBA00038032"/>
    </source>
</evidence>
<feature type="transmembrane region" description="Helical" evidence="9">
    <location>
        <begin position="30"/>
        <end position="51"/>
    </location>
</feature>
<dbReference type="RefSeq" id="WP_108674015.1">
    <property type="nucleotide sequence ID" value="NZ_CP025628.1"/>
</dbReference>